<accession>W9H5G3</accession>
<dbReference type="EMBL" id="AVFL01000004">
    <property type="protein sequence ID" value="EWY41274.1"/>
    <property type="molecule type" value="Genomic_DNA"/>
</dbReference>
<evidence type="ECO:0000313" key="4">
    <source>
        <dbReference type="Proteomes" id="UP000019486"/>
    </source>
</evidence>
<dbReference type="RefSeq" id="WP_051511665.1">
    <property type="nucleotide sequence ID" value="NZ_AVFL01000004.1"/>
</dbReference>
<dbReference type="InterPro" id="IPR029044">
    <property type="entry name" value="Nucleotide-diphossugar_trans"/>
</dbReference>
<protein>
    <submittedName>
        <fullName evidence="3">Glycosyl transferase</fullName>
    </submittedName>
</protein>
<dbReference type="GO" id="GO:0016740">
    <property type="term" value="F:transferase activity"/>
    <property type="evidence" value="ECO:0007669"/>
    <property type="project" value="UniProtKB-KW"/>
</dbReference>
<dbReference type="Gene3D" id="3.40.50.2000">
    <property type="entry name" value="Glycogen Phosphorylase B"/>
    <property type="match status" value="1"/>
</dbReference>
<keyword evidence="4" id="KW-1185">Reference proteome</keyword>
<dbReference type="Pfam" id="PF00535">
    <property type="entry name" value="Glycos_transf_2"/>
    <property type="match status" value="1"/>
</dbReference>
<dbReference type="Gene3D" id="3.90.550.10">
    <property type="entry name" value="Spore Coat Polysaccharide Biosynthesis Protein SpsA, Chain A"/>
    <property type="match status" value="1"/>
</dbReference>
<dbReference type="SUPFAM" id="SSF53756">
    <property type="entry name" value="UDP-Glycosyltransferase/glycogen phosphorylase"/>
    <property type="match status" value="1"/>
</dbReference>
<keyword evidence="3" id="KW-0808">Transferase</keyword>
<dbReference type="InterPro" id="IPR001173">
    <property type="entry name" value="Glyco_trans_2-like"/>
</dbReference>
<dbReference type="SUPFAM" id="SSF53448">
    <property type="entry name" value="Nucleotide-diphospho-sugar transferases"/>
    <property type="match status" value="1"/>
</dbReference>
<dbReference type="PANTHER" id="PTHR43685">
    <property type="entry name" value="GLYCOSYLTRANSFERASE"/>
    <property type="match status" value="1"/>
</dbReference>
<proteinExistence type="predicted"/>
<evidence type="ECO:0000313" key="3">
    <source>
        <dbReference type="EMBL" id="EWY41274.1"/>
    </source>
</evidence>
<gene>
    <name evidence="3" type="ORF">N825_27340</name>
</gene>
<dbReference type="InterPro" id="IPR050834">
    <property type="entry name" value="Glycosyltransf_2"/>
</dbReference>
<dbReference type="OrthoDB" id="6383742at2"/>
<feature type="region of interest" description="Disordered" evidence="1">
    <location>
        <begin position="390"/>
        <end position="409"/>
    </location>
</feature>
<dbReference type="STRING" id="1385369.N825_27340"/>
<dbReference type="PANTHER" id="PTHR43685:SF2">
    <property type="entry name" value="GLYCOSYLTRANSFERASE 2-LIKE DOMAIN-CONTAINING PROTEIN"/>
    <property type="match status" value="1"/>
</dbReference>
<organism evidence="3 4">
    <name type="scientific">Skermanella stibiiresistens SB22</name>
    <dbReference type="NCBI Taxonomy" id="1385369"/>
    <lineage>
        <taxon>Bacteria</taxon>
        <taxon>Pseudomonadati</taxon>
        <taxon>Pseudomonadota</taxon>
        <taxon>Alphaproteobacteria</taxon>
        <taxon>Rhodospirillales</taxon>
        <taxon>Azospirillaceae</taxon>
        <taxon>Skermanella</taxon>
    </lineage>
</organism>
<sequence length="718" mass="78691">MIVVTEPIIWGDEHVPVNTGLLETVARAFPDEPVSFHAEAGHLERVRALMDPVDRARVDFQTISPPPRSAPFAKRFAHDLALMGRLLDLAAGSHLILASSFPSLITALKVQALKIRGARARALDVHIVLHGNLAALWSWRSRNPLTRMTDMRSAMSLPSRLPVRYFVMEPPIRDELLATLPKLPPDAVRLLPHPVSTAEAATVVLDGASLEMGEPIRIGFMGAASREKGFLSFLEIARRAARPGVEFHAIGKLAPDLAGADLEAGMAALTTRPATGKLDRAKYVQRLSRMHYVCMPYSGGHYRYSPSGVLADALALARPILAFDLPIFRDLFDRFGEAGHLCRDEEEMIAVIRDGLNDPARHNAQATAMAAARAPRLAGQLKDTLRGALKGGPKAERMTGTHARPSGPPRFSVVIPAYQRADRLVATIRSVQAQSYPAHEIIVVDDGSTDGTEALVKKLAASDGRVRFVWQSNAGVATARNRGIRMATGDWIALLDSDDTWLPDKLENARALIGRADDIDFVHSRCVHDFEVDTGASSPFPLTAEQKCEPLTLLDGWHIKTSSVILRRSLLERLGGLFPTDLRTCEDYELFWRAVISARRIAFSAEPDTVIGNLPTSLSRANDRVVSRMLDNVRAMTLVIRWLGDQPGPLQDQSLLILKRRRYWAARLALTRAARDGSFVEALRTLLRDGHGLTRGEVGRAVVSAGRGIVRGEKPLGL</sequence>
<dbReference type="AlphaFoldDB" id="W9H5G3"/>
<dbReference type="PATRIC" id="fig|1385369.3.peg.1406"/>
<name>W9H5G3_9PROT</name>
<dbReference type="Proteomes" id="UP000019486">
    <property type="component" value="Unassembled WGS sequence"/>
</dbReference>
<evidence type="ECO:0000259" key="2">
    <source>
        <dbReference type="Pfam" id="PF00535"/>
    </source>
</evidence>
<reference evidence="3 4" key="1">
    <citation type="submission" date="2013-08" db="EMBL/GenBank/DDBJ databases">
        <title>The genome sequence of Skermanella stibiiresistens.</title>
        <authorList>
            <person name="Zhu W."/>
            <person name="Wang G."/>
        </authorList>
    </citation>
    <scope>NUCLEOTIDE SEQUENCE [LARGE SCALE GENOMIC DNA]</scope>
    <source>
        <strain evidence="3 4">SB22</strain>
    </source>
</reference>
<comment type="caution">
    <text evidence="3">The sequence shown here is derived from an EMBL/GenBank/DDBJ whole genome shotgun (WGS) entry which is preliminary data.</text>
</comment>
<feature type="domain" description="Glycosyltransferase 2-like" evidence="2">
    <location>
        <begin position="412"/>
        <end position="571"/>
    </location>
</feature>
<evidence type="ECO:0000256" key="1">
    <source>
        <dbReference type="SAM" id="MobiDB-lite"/>
    </source>
</evidence>